<organism evidence="4 5">
    <name type="scientific">Hamadaea flava</name>
    <dbReference type="NCBI Taxonomy" id="1742688"/>
    <lineage>
        <taxon>Bacteria</taxon>
        <taxon>Bacillati</taxon>
        <taxon>Actinomycetota</taxon>
        <taxon>Actinomycetes</taxon>
        <taxon>Micromonosporales</taxon>
        <taxon>Micromonosporaceae</taxon>
        <taxon>Hamadaea</taxon>
    </lineage>
</organism>
<name>A0ABV8M1H9_9ACTN</name>
<evidence type="ECO:0000256" key="2">
    <source>
        <dbReference type="SAM" id="Phobius"/>
    </source>
</evidence>
<evidence type="ECO:0000313" key="4">
    <source>
        <dbReference type="EMBL" id="MFC4136564.1"/>
    </source>
</evidence>
<comment type="caution">
    <text evidence="4">The sequence shown here is derived from an EMBL/GenBank/DDBJ whole genome shotgun (WGS) entry which is preliminary data.</text>
</comment>
<evidence type="ECO:0000313" key="5">
    <source>
        <dbReference type="Proteomes" id="UP001595816"/>
    </source>
</evidence>
<keyword evidence="5" id="KW-1185">Reference proteome</keyword>
<keyword evidence="2" id="KW-1133">Transmembrane helix</keyword>
<gene>
    <name evidence="4" type="ORF">ACFOZ4_38655</name>
</gene>
<proteinExistence type="predicted"/>
<dbReference type="InterPro" id="IPR025646">
    <property type="entry name" value="DUF4350"/>
</dbReference>
<feature type="region of interest" description="Disordered" evidence="1">
    <location>
        <begin position="242"/>
        <end position="316"/>
    </location>
</feature>
<feature type="transmembrane region" description="Helical" evidence="2">
    <location>
        <begin position="25"/>
        <end position="45"/>
    </location>
</feature>
<accession>A0ABV8M1H9</accession>
<feature type="domain" description="DUF4350" evidence="3">
    <location>
        <begin position="60"/>
        <end position="228"/>
    </location>
</feature>
<dbReference type="Pfam" id="PF14258">
    <property type="entry name" value="DUF4350"/>
    <property type="match status" value="1"/>
</dbReference>
<protein>
    <submittedName>
        <fullName evidence="4">DUF4350 domain-containing protein</fullName>
    </submittedName>
</protein>
<feature type="transmembrane region" description="Helical" evidence="2">
    <location>
        <begin position="324"/>
        <end position="344"/>
    </location>
</feature>
<evidence type="ECO:0000259" key="3">
    <source>
        <dbReference type="Pfam" id="PF14258"/>
    </source>
</evidence>
<reference evidence="5" key="1">
    <citation type="journal article" date="2019" name="Int. J. Syst. Evol. Microbiol.">
        <title>The Global Catalogue of Microorganisms (GCM) 10K type strain sequencing project: providing services to taxonomists for standard genome sequencing and annotation.</title>
        <authorList>
            <consortium name="The Broad Institute Genomics Platform"/>
            <consortium name="The Broad Institute Genome Sequencing Center for Infectious Disease"/>
            <person name="Wu L."/>
            <person name="Ma J."/>
        </authorList>
    </citation>
    <scope>NUCLEOTIDE SEQUENCE [LARGE SCALE GENOMIC DNA]</scope>
    <source>
        <strain evidence="5">CGMCC 4.7289</strain>
    </source>
</reference>
<evidence type="ECO:0000256" key="1">
    <source>
        <dbReference type="SAM" id="MobiDB-lite"/>
    </source>
</evidence>
<keyword evidence="2" id="KW-0472">Membrane</keyword>
<dbReference type="EMBL" id="JBHSAY010000033">
    <property type="protein sequence ID" value="MFC4136564.1"/>
    <property type="molecule type" value="Genomic_DNA"/>
</dbReference>
<dbReference type="Proteomes" id="UP001595816">
    <property type="component" value="Unassembled WGS sequence"/>
</dbReference>
<keyword evidence="2" id="KW-0812">Transmembrane</keyword>
<feature type="compositionally biased region" description="Gly residues" evidence="1">
    <location>
        <begin position="265"/>
        <end position="290"/>
    </location>
</feature>
<dbReference type="RefSeq" id="WP_253760194.1">
    <property type="nucleotide sequence ID" value="NZ_JAMZDZ010000001.1"/>
</dbReference>
<sequence length="462" mass="48048">MTVLEKPVLVAAKPVAKPKRRWHRIAIPFGVVLALIVATLVLHALNEPEVDDPDFLSPVSSAALGSATLADRLIERGVHVERQTRTSDALLSAYQGDATLLIPAPALMHRDYLRMLRSMPPSTRVVLVEPDNGVLTRSDAPIEQVDRRWATAVVPPGGCVVTGLTQAGPAAVRHSAYAAFDDGRYCYEQGVVAVRWQLTELIAVGSADPFRNDRLDENDNLGFALGLLGQQAKLVWLDVHQTEPGPKVDPNASPGSDGVPPSLAPGGGGTGDGTGEGSGDGQGSGSGSGTGQTEQGSGEASGQPEEDSASPPDPPTLFDALPPWFWATLAGLALLVVLLAVAAARRLGPPVAEPLPFRVRGAETVLGRARLYQRAGAMLSGAQTMRRTVGPQIAVAVGLPPTAEAEAVATAIAARHGGDPADYLAVLADDLPKKDAELVALAARLDALLALVTAPPQGENRG</sequence>